<dbReference type="Pfam" id="PF01797">
    <property type="entry name" value="Y1_Tnp"/>
    <property type="match status" value="1"/>
</dbReference>
<sequence>MAPNESRRRIHDEKLYGHFISFTCYRRRLLLRDKRARGIVIYYLAEQLKNRNAECMGFVVMLDHVHALVRFDEPGQLSIFMSQWKRRSSLGLKKLYRETFTENELRIDLDKPMWQPRYHSFEIYSKSKAIEKIKYMHRNPVKAGLVKRPEDWLHSSARWYTDKKPVGVSLTKAF</sequence>
<feature type="domain" description="Transposase IS200-like" evidence="1">
    <location>
        <begin position="13"/>
        <end position="139"/>
    </location>
</feature>
<evidence type="ECO:0000313" key="2">
    <source>
        <dbReference type="EMBL" id="ACL02651.1"/>
    </source>
</evidence>
<accession>B8FI84</accession>
<dbReference type="SMART" id="SM01321">
    <property type="entry name" value="Y1_Tnp"/>
    <property type="match status" value="1"/>
</dbReference>
<reference evidence="2 3" key="1">
    <citation type="journal article" date="2012" name="Environ. Microbiol.">
        <title>The genome sequence of Desulfatibacillum alkenivorans AK-01: a blueprint for anaerobic alkane oxidation.</title>
        <authorList>
            <person name="Callaghan A.V."/>
            <person name="Morris B.E."/>
            <person name="Pereira I.A."/>
            <person name="McInerney M.J."/>
            <person name="Austin R.N."/>
            <person name="Groves J.T."/>
            <person name="Kukor J.J."/>
            <person name="Suflita J.M."/>
            <person name="Young L.Y."/>
            <person name="Zylstra G.J."/>
            <person name="Wawrik B."/>
        </authorList>
    </citation>
    <scope>NUCLEOTIDE SEQUENCE [LARGE SCALE GENOMIC DNA]</scope>
    <source>
        <strain evidence="2 3">AK-01</strain>
    </source>
</reference>
<dbReference type="GO" id="GO:0006313">
    <property type="term" value="P:DNA transposition"/>
    <property type="evidence" value="ECO:0007669"/>
    <property type="project" value="InterPro"/>
</dbReference>
<dbReference type="GO" id="GO:0003677">
    <property type="term" value="F:DNA binding"/>
    <property type="evidence" value="ECO:0007669"/>
    <property type="project" value="InterPro"/>
</dbReference>
<dbReference type="Gene3D" id="3.30.70.1290">
    <property type="entry name" value="Transposase IS200-like"/>
    <property type="match status" value="1"/>
</dbReference>
<dbReference type="AlphaFoldDB" id="B8FI84"/>
<proteinExistence type="predicted"/>
<evidence type="ECO:0000259" key="1">
    <source>
        <dbReference type="SMART" id="SM01321"/>
    </source>
</evidence>
<dbReference type="EMBL" id="CP001322">
    <property type="protein sequence ID" value="ACL02651.1"/>
    <property type="molecule type" value="Genomic_DNA"/>
</dbReference>
<protein>
    <recommendedName>
        <fullName evidence="1">Transposase IS200-like domain-containing protein</fullName>
    </recommendedName>
</protein>
<evidence type="ECO:0000313" key="3">
    <source>
        <dbReference type="Proteomes" id="UP000000739"/>
    </source>
</evidence>
<dbReference type="eggNOG" id="COG1943">
    <property type="taxonomic scope" value="Bacteria"/>
</dbReference>
<organism evidence="2 3">
    <name type="scientific">Desulfatibacillum aliphaticivorans</name>
    <dbReference type="NCBI Taxonomy" id="218208"/>
    <lineage>
        <taxon>Bacteria</taxon>
        <taxon>Pseudomonadati</taxon>
        <taxon>Thermodesulfobacteriota</taxon>
        <taxon>Desulfobacteria</taxon>
        <taxon>Desulfobacterales</taxon>
        <taxon>Desulfatibacillaceae</taxon>
        <taxon>Desulfatibacillum</taxon>
    </lineage>
</organism>
<dbReference type="RefSeq" id="WP_012610089.1">
    <property type="nucleotide sequence ID" value="NC_011768.1"/>
</dbReference>
<keyword evidence="3" id="KW-1185">Reference proteome</keyword>
<dbReference type="GO" id="GO:0004803">
    <property type="term" value="F:transposase activity"/>
    <property type="evidence" value="ECO:0007669"/>
    <property type="project" value="InterPro"/>
</dbReference>
<dbReference type="NCBIfam" id="NF047646">
    <property type="entry name" value="REP_Tyr_transpos"/>
    <property type="match status" value="1"/>
</dbReference>
<dbReference type="KEGG" id="dal:Dalk_0948"/>
<dbReference type="Proteomes" id="UP000000739">
    <property type="component" value="Chromosome"/>
</dbReference>
<dbReference type="InterPro" id="IPR036515">
    <property type="entry name" value="Transposase_17_sf"/>
</dbReference>
<dbReference type="HOGENOM" id="CLU_068226_5_1_7"/>
<name>B8FI84_DESAL</name>
<gene>
    <name evidence="2" type="ordered locus">Dalk_0948</name>
</gene>
<dbReference type="SUPFAM" id="SSF143422">
    <property type="entry name" value="Transposase IS200-like"/>
    <property type="match status" value="1"/>
</dbReference>
<dbReference type="InterPro" id="IPR002686">
    <property type="entry name" value="Transposase_17"/>
</dbReference>
<dbReference type="PANTHER" id="PTHR34322">
    <property type="entry name" value="TRANSPOSASE, Y1_TNP DOMAIN-CONTAINING"/>
    <property type="match status" value="1"/>
</dbReference>
<dbReference type="PANTHER" id="PTHR34322:SF2">
    <property type="entry name" value="TRANSPOSASE IS200-LIKE DOMAIN-CONTAINING PROTEIN"/>
    <property type="match status" value="1"/>
</dbReference>